<evidence type="ECO:0000256" key="10">
    <source>
        <dbReference type="ARBA" id="ARBA00023172"/>
    </source>
</evidence>
<feature type="binding site" evidence="13">
    <location>
        <position position="27"/>
    </location>
    <ligand>
        <name>Mg(2+)</name>
        <dbReference type="ChEBI" id="CHEBI:18420"/>
        <label>1</label>
    </ligand>
</feature>
<protein>
    <recommendedName>
        <fullName evidence="13 14">Crossover junction endodeoxyribonuclease RuvC</fullName>
        <ecNumber evidence="13 14">3.1.21.10</ecNumber>
    </recommendedName>
    <alternativeName>
        <fullName evidence="13">Holliday junction nuclease RuvC</fullName>
    </alternativeName>
    <alternativeName>
        <fullName evidence="13">Holliday junction resolvase RuvC</fullName>
    </alternativeName>
</protein>
<dbReference type="GO" id="GO:0048476">
    <property type="term" value="C:Holliday junction resolvase complex"/>
    <property type="evidence" value="ECO:0007669"/>
    <property type="project" value="UniProtKB-UniRule"/>
</dbReference>
<keyword evidence="4 13" id="KW-0479">Metal-binding</keyword>
<dbReference type="OrthoDB" id="9805499at2"/>
<evidence type="ECO:0000256" key="6">
    <source>
        <dbReference type="ARBA" id="ARBA00022763"/>
    </source>
</evidence>
<keyword evidence="6 13" id="KW-0227">DNA damage</keyword>
<evidence type="ECO:0000256" key="13">
    <source>
        <dbReference type="HAMAP-Rule" id="MF_00034"/>
    </source>
</evidence>
<feature type="binding site" evidence="13">
    <location>
        <position position="160"/>
    </location>
    <ligand>
        <name>Mg(2+)</name>
        <dbReference type="ChEBI" id="CHEBI:18420"/>
        <label>1</label>
    </ligand>
</feature>
<comment type="catalytic activity">
    <reaction evidence="12 13">
        <text>Endonucleolytic cleavage at a junction such as a reciprocal single-stranded crossover between two homologous DNA duplexes (Holliday junction).</text>
        <dbReference type="EC" id="3.1.21.10"/>
    </reaction>
</comment>
<proteinExistence type="inferred from homology"/>
<dbReference type="InterPro" id="IPR002176">
    <property type="entry name" value="X-over_junc_endoDNase_RuvC"/>
</dbReference>
<dbReference type="eggNOG" id="COG0817">
    <property type="taxonomic scope" value="Bacteria"/>
</dbReference>
<dbReference type="Pfam" id="PF02075">
    <property type="entry name" value="RuvC"/>
    <property type="match status" value="1"/>
</dbReference>
<evidence type="ECO:0000256" key="9">
    <source>
        <dbReference type="ARBA" id="ARBA00023125"/>
    </source>
</evidence>
<evidence type="ECO:0000256" key="14">
    <source>
        <dbReference type="NCBIfam" id="TIGR00228"/>
    </source>
</evidence>
<feature type="active site" evidence="13">
    <location>
        <position position="160"/>
    </location>
</feature>
<comment type="subcellular location">
    <subcellularLocation>
        <location evidence="13">Cytoplasm</location>
    </subcellularLocation>
</comment>
<dbReference type="HAMAP" id="MF_00034">
    <property type="entry name" value="RuvC"/>
    <property type="match status" value="1"/>
</dbReference>
<dbReference type="NCBIfam" id="TIGR00228">
    <property type="entry name" value="ruvC"/>
    <property type="match status" value="1"/>
</dbReference>
<evidence type="ECO:0000256" key="8">
    <source>
        <dbReference type="ARBA" id="ARBA00022842"/>
    </source>
</evidence>
<dbReference type="KEGG" id="taz:TREAZ_0473"/>
<dbReference type="InParanoid" id="F5YC98"/>
<dbReference type="EC" id="3.1.21.10" evidence="13 14"/>
<keyword evidence="9 13" id="KW-0238">DNA-binding</keyword>
<dbReference type="GO" id="GO:0008821">
    <property type="term" value="F:crossover junction DNA endonuclease activity"/>
    <property type="evidence" value="ECO:0007669"/>
    <property type="project" value="UniProtKB-UniRule"/>
</dbReference>
<dbReference type="GO" id="GO:0005737">
    <property type="term" value="C:cytoplasm"/>
    <property type="evidence" value="ECO:0007669"/>
    <property type="project" value="UniProtKB-SubCell"/>
</dbReference>
<reference evidence="15 16" key="2">
    <citation type="journal article" date="2011" name="ISME J.">
        <title>RNA-seq reveals cooperative metabolic interactions between two termite-gut spirochete species in co-culture.</title>
        <authorList>
            <person name="Rosenthal A.Z."/>
            <person name="Matson E.G."/>
            <person name="Eldar A."/>
            <person name="Leadbetter J.R."/>
        </authorList>
    </citation>
    <scope>NUCLEOTIDE SEQUENCE [LARGE SCALE GENOMIC DNA]</scope>
    <source>
        <strain evidence="16">ATCC BAA-888 / DSM 13862 / ZAS-9</strain>
    </source>
</reference>
<feature type="binding site" evidence="13">
    <location>
        <position position="87"/>
    </location>
    <ligand>
        <name>Mg(2+)</name>
        <dbReference type="ChEBI" id="CHEBI:18420"/>
        <label>2</label>
    </ligand>
</feature>
<evidence type="ECO:0000256" key="1">
    <source>
        <dbReference type="ARBA" id="ARBA00009518"/>
    </source>
</evidence>
<keyword evidence="2 13" id="KW-0963">Cytoplasm</keyword>
<keyword evidence="8 13" id="KW-0460">Magnesium</keyword>
<dbReference type="Gene3D" id="3.30.420.10">
    <property type="entry name" value="Ribonuclease H-like superfamily/Ribonuclease H"/>
    <property type="match status" value="1"/>
</dbReference>
<dbReference type="RefSeq" id="WP_015711476.1">
    <property type="nucleotide sequence ID" value="NC_015577.1"/>
</dbReference>
<evidence type="ECO:0000313" key="16">
    <source>
        <dbReference type="Proteomes" id="UP000009222"/>
    </source>
</evidence>
<dbReference type="InterPro" id="IPR012337">
    <property type="entry name" value="RNaseH-like_sf"/>
</dbReference>
<comment type="function">
    <text evidence="13">The RuvA-RuvB-RuvC complex processes Holliday junction (HJ) DNA during genetic recombination and DNA repair. Endonuclease that resolves HJ intermediates. Cleaves cruciform DNA by making single-stranded nicks across the HJ at symmetrical positions within the homologous arms, yielding a 5'-phosphate and a 3'-hydroxyl group; requires a central core of homology in the junction. The consensus cleavage sequence is 5'-(A/T)TT(C/G)-3'. Cleavage occurs on the 3'-side of the TT dinucleotide at the point of strand exchange. HJ branch migration catalyzed by RuvA-RuvB allows RuvC to scan DNA until it finds its consensus sequence, where it cleaves and resolves the cruciform DNA.</text>
</comment>
<evidence type="ECO:0000256" key="4">
    <source>
        <dbReference type="ARBA" id="ARBA00022723"/>
    </source>
</evidence>
<dbReference type="NCBIfam" id="NF000711">
    <property type="entry name" value="PRK00039.2-1"/>
    <property type="match status" value="1"/>
</dbReference>
<sequence>MGSSPSKKSGLLKAASDRAGRRILGVDPGLASTGWGVIDYTGNKLRYIAHGCIETEANRPRAERLFFIYRSFVEVLKTYTPAEAAIENLYFGKNVSSAMAVAEARGVLCMALAQAGLPVLELTPNAIKKAVVGESSAGKAQVQEMVRFLLGLTEIPRPDHAADALGAAVCAAHSVTFG</sequence>
<dbReference type="Proteomes" id="UP000009222">
    <property type="component" value="Chromosome"/>
</dbReference>
<dbReference type="InterPro" id="IPR036397">
    <property type="entry name" value="RNaseH_sf"/>
</dbReference>
<evidence type="ECO:0000256" key="3">
    <source>
        <dbReference type="ARBA" id="ARBA00022722"/>
    </source>
</evidence>
<feature type="active site" evidence="13">
    <location>
        <position position="27"/>
    </location>
</feature>
<dbReference type="GO" id="GO:0006281">
    <property type="term" value="P:DNA repair"/>
    <property type="evidence" value="ECO:0007669"/>
    <property type="project" value="UniProtKB-UniRule"/>
</dbReference>
<feature type="active site" evidence="13">
    <location>
        <position position="87"/>
    </location>
</feature>
<dbReference type="FunFam" id="3.30.420.10:FF:000002">
    <property type="entry name" value="Crossover junction endodeoxyribonuclease RuvC"/>
    <property type="match status" value="1"/>
</dbReference>
<keyword evidence="3 13" id="KW-0540">Nuclease</keyword>
<name>F5YC98_LEAAZ</name>
<evidence type="ECO:0000256" key="11">
    <source>
        <dbReference type="ARBA" id="ARBA00023204"/>
    </source>
</evidence>
<keyword evidence="7 13" id="KW-0378">Hydrolase</keyword>
<dbReference type="SUPFAM" id="SSF53098">
    <property type="entry name" value="Ribonuclease H-like"/>
    <property type="match status" value="1"/>
</dbReference>
<dbReference type="HOGENOM" id="CLU_091257_3_1_12"/>
<keyword evidence="5 13" id="KW-0255">Endonuclease</keyword>
<dbReference type="GO" id="GO:0000287">
    <property type="term" value="F:magnesium ion binding"/>
    <property type="evidence" value="ECO:0007669"/>
    <property type="project" value="UniProtKB-UniRule"/>
</dbReference>
<comment type="similarity">
    <text evidence="1 13">Belongs to the RuvC family.</text>
</comment>
<evidence type="ECO:0000256" key="7">
    <source>
        <dbReference type="ARBA" id="ARBA00022801"/>
    </source>
</evidence>
<comment type="cofactor">
    <cofactor evidence="13">
        <name>Mg(2+)</name>
        <dbReference type="ChEBI" id="CHEBI:18420"/>
    </cofactor>
    <text evidence="13">Binds 2 Mg(2+) ion per subunit.</text>
</comment>
<dbReference type="CDD" id="cd16962">
    <property type="entry name" value="RuvC"/>
    <property type="match status" value="1"/>
</dbReference>
<evidence type="ECO:0000256" key="2">
    <source>
        <dbReference type="ARBA" id="ARBA00022490"/>
    </source>
</evidence>
<organism evidence="15 16">
    <name type="scientific">Leadbettera azotonutricia (strain ATCC BAA-888 / DSM 13862 / ZAS-9)</name>
    <name type="common">Treponema azotonutricium</name>
    <dbReference type="NCBI Taxonomy" id="545695"/>
    <lineage>
        <taxon>Bacteria</taxon>
        <taxon>Pseudomonadati</taxon>
        <taxon>Spirochaetota</taxon>
        <taxon>Spirochaetia</taxon>
        <taxon>Spirochaetales</taxon>
        <taxon>Breznakiellaceae</taxon>
        <taxon>Leadbettera</taxon>
    </lineage>
</organism>
<keyword evidence="11 13" id="KW-0234">DNA repair</keyword>
<dbReference type="EMBL" id="CP001841">
    <property type="protein sequence ID" value="AEF81417.1"/>
    <property type="molecule type" value="Genomic_DNA"/>
</dbReference>
<gene>
    <name evidence="13 15" type="primary">ruvC</name>
    <name evidence="15" type="ordered locus">TREAZ_0473</name>
</gene>
<evidence type="ECO:0000256" key="5">
    <source>
        <dbReference type="ARBA" id="ARBA00022759"/>
    </source>
</evidence>
<accession>F5YC98</accession>
<dbReference type="PANTHER" id="PTHR30194:SF3">
    <property type="entry name" value="CROSSOVER JUNCTION ENDODEOXYRIBONUCLEASE RUVC"/>
    <property type="match status" value="1"/>
</dbReference>
<evidence type="ECO:0000313" key="15">
    <source>
        <dbReference type="EMBL" id="AEF81417.1"/>
    </source>
</evidence>
<dbReference type="PANTHER" id="PTHR30194">
    <property type="entry name" value="CROSSOVER JUNCTION ENDODEOXYRIBONUCLEASE RUVC"/>
    <property type="match status" value="1"/>
</dbReference>
<dbReference type="STRING" id="545695.TREAZ_0473"/>
<keyword evidence="16" id="KW-1185">Reference proteome</keyword>
<dbReference type="AlphaFoldDB" id="F5YC98"/>
<dbReference type="GO" id="GO:0003677">
    <property type="term" value="F:DNA binding"/>
    <property type="evidence" value="ECO:0007669"/>
    <property type="project" value="UniProtKB-KW"/>
</dbReference>
<evidence type="ECO:0000256" key="12">
    <source>
        <dbReference type="ARBA" id="ARBA00029354"/>
    </source>
</evidence>
<reference evidence="16" key="1">
    <citation type="submission" date="2009-12" db="EMBL/GenBank/DDBJ databases">
        <title>Complete sequence of Treponema azotonutricium strain ZAS-9.</title>
        <authorList>
            <person name="Tetu S.G."/>
            <person name="Matson E."/>
            <person name="Ren Q."/>
            <person name="Seshadri R."/>
            <person name="Elbourne L."/>
            <person name="Hassan K.A."/>
            <person name="Durkin A."/>
            <person name="Radune D."/>
            <person name="Mohamoud Y."/>
            <person name="Shay R."/>
            <person name="Jin S."/>
            <person name="Zhang X."/>
            <person name="Lucey K."/>
            <person name="Ballor N.R."/>
            <person name="Ottesen E."/>
            <person name="Rosenthal R."/>
            <person name="Allen A."/>
            <person name="Leadbetter J.R."/>
            <person name="Paulsen I.T."/>
        </authorList>
    </citation>
    <scope>NUCLEOTIDE SEQUENCE [LARGE SCALE GENOMIC DNA]</scope>
    <source>
        <strain evidence="16">ATCC BAA-888 / DSM 13862 / ZAS-9</strain>
    </source>
</reference>
<keyword evidence="10 13" id="KW-0233">DNA recombination</keyword>
<dbReference type="GO" id="GO:0006310">
    <property type="term" value="P:DNA recombination"/>
    <property type="evidence" value="ECO:0007669"/>
    <property type="project" value="UniProtKB-UniRule"/>
</dbReference>
<dbReference type="PRINTS" id="PR00696">
    <property type="entry name" value="RSOLVASERUVC"/>
</dbReference>
<comment type="subunit">
    <text evidence="13">Homodimer which binds Holliday junction (HJ) DNA. The HJ becomes 2-fold symmetrical on binding to RuvC with unstacked arms; it has a different conformation from HJ DNA in complex with RuvA. In the full resolvosome a probable DNA-RuvA(4)-RuvB(12)-RuvC(2) complex forms which resolves the HJ.</text>
</comment>